<name>A0A6S6S0Y2_9BACT</name>
<organism evidence="1">
    <name type="scientific">uncultured Sulfurovum sp</name>
    <dbReference type="NCBI Taxonomy" id="269237"/>
    <lineage>
        <taxon>Bacteria</taxon>
        <taxon>Pseudomonadati</taxon>
        <taxon>Campylobacterota</taxon>
        <taxon>Epsilonproteobacteria</taxon>
        <taxon>Campylobacterales</taxon>
        <taxon>Sulfurovaceae</taxon>
        <taxon>Sulfurovum</taxon>
        <taxon>environmental samples</taxon>
    </lineage>
</organism>
<dbReference type="EMBL" id="CACVAX010000005">
    <property type="protein sequence ID" value="CAA6801363.1"/>
    <property type="molecule type" value="Genomic_DNA"/>
</dbReference>
<dbReference type="GO" id="GO:0016746">
    <property type="term" value="F:acyltransferase activity"/>
    <property type="evidence" value="ECO:0007669"/>
    <property type="project" value="UniProtKB-KW"/>
</dbReference>
<keyword evidence="1" id="KW-0808">Transferase</keyword>
<sequence length="78" mass="8610">MKPFKTGIAHIAEAYPNVPVVPLSIYGAGKALPRGEALFVPFIIDVNVGKAIYYQGENKLKYTKNLEKAVFNLEETVN</sequence>
<gene>
    <name evidence="1" type="ORF">HELGO_WM10183</name>
</gene>
<dbReference type="AlphaFoldDB" id="A0A6S6S0Y2"/>
<accession>A0A6S6S0Y2</accession>
<protein>
    <submittedName>
        <fullName evidence="1">1-acyl-sn-glycerol-3-phosphate acyltransferase</fullName>
    </submittedName>
</protein>
<evidence type="ECO:0000313" key="1">
    <source>
        <dbReference type="EMBL" id="CAA6801363.1"/>
    </source>
</evidence>
<reference evidence="1" key="1">
    <citation type="submission" date="2020-01" db="EMBL/GenBank/DDBJ databases">
        <authorList>
            <person name="Meier V. D."/>
            <person name="Meier V D."/>
        </authorList>
    </citation>
    <scope>NUCLEOTIDE SEQUENCE</scope>
    <source>
        <strain evidence="1">HLG_WM_MAG_04</strain>
    </source>
</reference>
<proteinExistence type="predicted"/>
<dbReference type="SUPFAM" id="SSF69593">
    <property type="entry name" value="Glycerol-3-phosphate (1)-acyltransferase"/>
    <property type="match status" value="1"/>
</dbReference>
<keyword evidence="1" id="KW-0012">Acyltransferase</keyword>